<sequence>MKFAPVFLYITSEVSSRSCRVNVPNNKEFYSNPCGIEFQQWLDAYHANYVECDGNWPKCTETGLYLPQQCYSSTDRFGKENKVCACTSQKTGEVLTFLREWGGRETLTPVSSEFFEDFDDRAICKRAETTLRRADKQCQERRSNCTESRRCLDCEPPSLRQLLQMAI</sequence>
<accession>E4XIC7</accession>
<evidence type="ECO:0000313" key="5">
    <source>
        <dbReference type="Proteomes" id="UP000001307"/>
    </source>
</evidence>
<evidence type="ECO:0000256" key="1">
    <source>
        <dbReference type="ARBA" id="ARBA00023157"/>
    </source>
</evidence>
<dbReference type="PROSITE" id="PS51162">
    <property type="entry name" value="THYROGLOBULIN_1_2"/>
    <property type="match status" value="1"/>
</dbReference>
<comment type="caution">
    <text evidence="2">Lacks conserved residue(s) required for the propagation of feature annotation.</text>
</comment>
<feature type="domain" description="Thyroglobulin type-1" evidence="3">
    <location>
        <begin position="49"/>
        <end position="124"/>
    </location>
</feature>
<dbReference type="InParanoid" id="E4XIC7"/>
<dbReference type="EMBL" id="FN653055">
    <property type="protein sequence ID" value="CBY10328.1"/>
    <property type="molecule type" value="Genomic_DNA"/>
</dbReference>
<dbReference type="AlphaFoldDB" id="E4XIC7"/>
<dbReference type="InterPro" id="IPR036857">
    <property type="entry name" value="Thyroglobulin_1_sf"/>
</dbReference>
<reference evidence="4" key="1">
    <citation type="journal article" date="2010" name="Science">
        <title>Plasticity of animal genome architecture unmasked by rapid evolution of a pelagic tunicate.</title>
        <authorList>
            <person name="Denoeud F."/>
            <person name="Henriet S."/>
            <person name="Mungpakdee S."/>
            <person name="Aury J.M."/>
            <person name="Da Silva C."/>
            <person name="Brinkmann H."/>
            <person name="Mikhaleva J."/>
            <person name="Olsen L.C."/>
            <person name="Jubin C."/>
            <person name="Canestro C."/>
            <person name="Bouquet J.M."/>
            <person name="Danks G."/>
            <person name="Poulain J."/>
            <person name="Campsteijn C."/>
            <person name="Adamski M."/>
            <person name="Cross I."/>
            <person name="Yadetie F."/>
            <person name="Muffato M."/>
            <person name="Louis A."/>
            <person name="Butcher S."/>
            <person name="Tsagkogeorga G."/>
            <person name="Konrad A."/>
            <person name="Singh S."/>
            <person name="Jensen M.F."/>
            <person name="Cong E.H."/>
            <person name="Eikeseth-Otteraa H."/>
            <person name="Noel B."/>
            <person name="Anthouard V."/>
            <person name="Porcel B.M."/>
            <person name="Kachouri-Lafond R."/>
            <person name="Nishino A."/>
            <person name="Ugolini M."/>
            <person name="Chourrout P."/>
            <person name="Nishida H."/>
            <person name="Aasland R."/>
            <person name="Huzurbazar S."/>
            <person name="Westhof E."/>
            <person name="Delsuc F."/>
            <person name="Lehrach H."/>
            <person name="Reinhardt R."/>
            <person name="Weissenbach J."/>
            <person name="Roy S.W."/>
            <person name="Artiguenave F."/>
            <person name="Postlethwait J.H."/>
            <person name="Manak J.R."/>
            <person name="Thompson E.M."/>
            <person name="Jaillon O."/>
            <person name="Du Pasquier L."/>
            <person name="Boudinot P."/>
            <person name="Liberles D.A."/>
            <person name="Volff J.N."/>
            <person name="Philippe H."/>
            <person name="Lenhard B."/>
            <person name="Roest Crollius H."/>
            <person name="Wincker P."/>
            <person name="Chourrout D."/>
        </authorList>
    </citation>
    <scope>NUCLEOTIDE SEQUENCE [LARGE SCALE GENOMIC DNA]</scope>
</reference>
<keyword evidence="1" id="KW-1015">Disulfide bond</keyword>
<organism evidence="4">
    <name type="scientific">Oikopleura dioica</name>
    <name type="common">Tunicate</name>
    <dbReference type="NCBI Taxonomy" id="34765"/>
    <lineage>
        <taxon>Eukaryota</taxon>
        <taxon>Metazoa</taxon>
        <taxon>Chordata</taxon>
        <taxon>Tunicata</taxon>
        <taxon>Appendicularia</taxon>
        <taxon>Copelata</taxon>
        <taxon>Oikopleuridae</taxon>
        <taxon>Oikopleura</taxon>
    </lineage>
</organism>
<dbReference type="OrthoDB" id="10422806at2759"/>
<dbReference type="Proteomes" id="UP000001307">
    <property type="component" value="Unassembled WGS sequence"/>
</dbReference>
<evidence type="ECO:0000313" key="4">
    <source>
        <dbReference type="EMBL" id="CBY10328.1"/>
    </source>
</evidence>
<evidence type="ECO:0000256" key="2">
    <source>
        <dbReference type="PROSITE-ProRule" id="PRU00500"/>
    </source>
</evidence>
<keyword evidence="5" id="KW-1185">Reference proteome</keyword>
<proteinExistence type="predicted"/>
<evidence type="ECO:0000259" key="3">
    <source>
        <dbReference type="PROSITE" id="PS51162"/>
    </source>
</evidence>
<protein>
    <recommendedName>
        <fullName evidence="3">Thyroglobulin type-1 domain-containing protein</fullName>
    </recommendedName>
</protein>
<name>E4XIC7_OIKDI</name>
<gene>
    <name evidence="4" type="ORF">GSOID_T00012348001</name>
</gene>
<dbReference type="InterPro" id="IPR000716">
    <property type="entry name" value="Thyroglobulin_1"/>
</dbReference>
<dbReference type="SUPFAM" id="SSF57610">
    <property type="entry name" value="Thyroglobulin type-1 domain"/>
    <property type="match status" value="1"/>
</dbReference>
<dbReference type="Gene3D" id="4.10.800.10">
    <property type="entry name" value="Thyroglobulin type-1"/>
    <property type="match status" value="1"/>
</dbReference>